<comment type="similarity">
    <text evidence="1">Belongs to the bacterial solute-binding protein 3 family.</text>
</comment>
<evidence type="ECO:0000256" key="1">
    <source>
        <dbReference type="ARBA" id="ARBA00010333"/>
    </source>
</evidence>
<name>A0AAE9Z3K5_9GAMM</name>
<accession>A0AAE9Z3K5</accession>
<dbReference type="Pfam" id="PF00497">
    <property type="entry name" value="SBP_bac_3"/>
    <property type="match status" value="1"/>
</dbReference>
<gene>
    <name evidence="4" type="ORF">SG34_003075</name>
</gene>
<dbReference type="PANTHER" id="PTHR35936">
    <property type="entry name" value="MEMBRANE-BOUND LYTIC MUREIN TRANSGLYCOSYLASE F"/>
    <property type="match status" value="1"/>
</dbReference>
<dbReference type="SMART" id="SM00062">
    <property type="entry name" value="PBPb"/>
    <property type="match status" value="1"/>
</dbReference>
<protein>
    <submittedName>
        <fullName evidence="4">Transporter substrate-binding domain-containing protein</fullName>
    </submittedName>
</protein>
<keyword evidence="5" id="KW-1185">Reference proteome</keyword>
<keyword evidence="2" id="KW-0732">Signal</keyword>
<sequence>MMKSADFNIRQFCCYALLLLPIFFSVPGKGEQKPLVIGIEALDYLPFYQVKAGEPLSGYSVDLLQLFGRKAGYDIKFEAYNVSRLFSVFLAGRIDFKYPDSPNWSAQMKKSHGIYYSNSTTAIVDGILTLSKNQDLLLDEFKVLGSIRGFSPWPYMGWVQTGRITLVEADNMDQLFRLLKAGRIHGAYVNVQVGMKYVQQHLPNLNVVWNRGLPFGKDNYFLSTIYHQEVLKEFDKFLITYKKEIEELKRRHGIEYLELKKTGSR</sequence>
<dbReference type="EMBL" id="CP059733">
    <property type="protein sequence ID" value="WDE05928.1"/>
    <property type="molecule type" value="Genomic_DNA"/>
</dbReference>
<evidence type="ECO:0000256" key="2">
    <source>
        <dbReference type="ARBA" id="ARBA00022729"/>
    </source>
</evidence>
<reference evidence="4 5" key="2">
    <citation type="journal article" date="2022" name="Mar. Drugs">
        <title>Bioassay-Guided Fractionation Leads to the Detection of Cholic Acid Generated by the Rare Thalassomonas sp.</title>
        <authorList>
            <person name="Pheiffer F."/>
            <person name="Schneider Y.K."/>
            <person name="Hansen E.H."/>
            <person name="Andersen J.H."/>
            <person name="Isaksson J."/>
            <person name="Busche T."/>
            <person name="R C."/>
            <person name="Kalinowski J."/>
            <person name="Zyl L.V."/>
            <person name="Trindade M."/>
        </authorList>
    </citation>
    <scope>NUCLEOTIDE SEQUENCE [LARGE SCALE GENOMIC DNA]</scope>
    <source>
        <strain evidence="4 5">XOM25</strain>
    </source>
</reference>
<evidence type="ECO:0000313" key="4">
    <source>
        <dbReference type="EMBL" id="WDE05928.1"/>
    </source>
</evidence>
<reference evidence="4 5" key="1">
    <citation type="journal article" date="2015" name="Genome Announc.">
        <title>Draft Genome Sequences of Marine Isolates of Thalassomonas viridans and Thalassomonas actiniarum.</title>
        <authorList>
            <person name="Olonade I."/>
            <person name="van Zyl L.J."/>
            <person name="Trindade M."/>
        </authorList>
    </citation>
    <scope>NUCLEOTIDE SEQUENCE [LARGE SCALE GENOMIC DNA]</scope>
    <source>
        <strain evidence="4 5">XOM25</strain>
    </source>
</reference>
<feature type="domain" description="Solute-binding protein family 3/N-terminal" evidence="3">
    <location>
        <begin position="34"/>
        <end position="251"/>
    </location>
</feature>
<proteinExistence type="inferred from homology"/>
<dbReference type="RefSeq" id="WP_161797903.1">
    <property type="nucleotide sequence ID" value="NZ_CP059733.1"/>
</dbReference>
<evidence type="ECO:0000313" key="5">
    <source>
        <dbReference type="Proteomes" id="UP000032352"/>
    </source>
</evidence>
<dbReference type="KEGG" id="tvd:SG34_003075"/>
<dbReference type="SUPFAM" id="SSF53850">
    <property type="entry name" value="Periplasmic binding protein-like II"/>
    <property type="match status" value="1"/>
</dbReference>
<dbReference type="Proteomes" id="UP000032352">
    <property type="component" value="Chromosome"/>
</dbReference>
<dbReference type="InterPro" id="IPR001638">
    <property type="entry name" value="Solute-binding_3/MltF_N"/>
</dbReference>
<dbReference type="AlphaFoldDB" id="A0AAE9Z3K5"/>
<evidence type="ECO:0000259" key="3">
    <source>
        <dbReference type="SMART" id="SM00062"/>
    </source>
</evidence>
<dbReference type="Gene3D" id="3.40.190.10">
    <property type="entry name" value="Periplasmic binding protein-like II"/>
    <property type="match status" value="2"/>
</dbReference>
<organism evidence="4 5">
    <name type="scientific">Thalassomonas viridans</name>
    <dbReference type="NCBI Taxonomy" id="137584"/>
    <lineage>
        <taxon>Bacteria</taxon>
        <taxon>Pseudomonadati</taxon>
        <taxon>Pseudomonadota</taxon>
        <taxon>Gammaproteobacteria</taxon>
        <taxon>Alteromonadales</taxon>
        <taxon>Colwelliaceae</taxon>
        <taxon>Thalassomonas</taxon>
    </lineage>
</organism>
<dbReference type="PANTHER" id="PTHR35936:SF17">
    <property type="entry name" value="ARGININE-BINDING EXTRACELLULAR PROTEIN ARTP"/>
    <property type="match status" value="1"/>
</dbReference>